<dbReference type="KEGG" id="sde:Sde_1501"/>
<dbReference type="PANTHER" id="PTHR36978:SF4">
    <property type="entry name" value="P-LOOP CONTAINING NUCLEOSIDE TRIPHOSPHATE HYDROLASE PROTEIN"/>
    <property type="match status" value="1"/>
</dbReference>
<dbReference type="Gene3D" id="3.40.50.300">
    <property type="entry name" value="P-loop containing nucleotide triphosphate hydrolases"/>
    <property type="match status" value="1"/>
</dbReference>
<dbReference type="SUPFAM" id="SSF52540">
    <property type="entry name" value="P-loop containing nucleoside triphosphate hydrolases"/>
    <property type="match status" value="1"/>
</dbReference>
<dbReference type="Pfam" id="PF17784">
    <property type="entry name" value="Sulfotransfer_4"/>
    <property type="match status" value="1"/>
</dbReference>
<name>Q21KL6_SACD2</name>
<dbReference type="InterPro" id="IPR027417">
    <property type="entry name" value="P-loop_NTPase"/>
</dbReference>
<dbReference type="eggNOG" id="COG1216">
    <property type="taxonomic scope" value="Bacteria"/>
</dbReference>
<proteinExistence type="predicted"/>
<dbReference type="Proteomes" id="UP000001947">
    <property type="component" value="Chromosome"/>
</dbReference>
<dbReference type="HOGENOM" id="CLU_084474_0_0_6"/>
<evidence type="ECO:0008006" key="3">
    <source>
        <dbReference type="Google" id="ProtNLM"/>
    </source>
</evidence>
<keyword evidence="2" id="KW-1185">Reference proteome</keyword>
<protein>
    <recommendedName>
        <fullName evidence="3">Sulfotransferase family protein</fullName>
    </recommendedName>
</protein>
<evidence type="ECO:0000313" key="1">
    <source>
        <dbReference type="EMBL" id="ABD80763.1"/>
    </source>
</evidence>
<organism evidence="1 2">
    <name type="scientific">Saccharophagus degradans (strain 2-40 / ATCC 43961 / DSM 17024)</name>
    <dbReference type="NCBI Taxonomy" id="203122"/>
    <lineage>
        <taxon>Bacteria</taxon>
        <taxon>Pseudomonadati</taxon>
        <taxon>Pseudomonadota</taxon>
        <taxon>Gammaproteobacteria</taxon>
        <taxon>Cellvibrionales</taxon>
        <taxon>Cellvibrionaceae</taxon>
        <taxon>Saccharophagus</taxon>
    </lineage>
</organism>
<sequence length="216" mass="25025">MIVLSWLAIPTIRDRLVVMSKIFILSLPRTGTTSTCIYLLESGYKVAHTAFNEAAFELAEVVADTPVFIDYASLYSRYPNSKFIYLQRPEGDWLESIRRLLLSMRKRWLADSNFFESDIKRCFLAAFPEFCSKKEFSNEYLLSCYRKHQIAVDRFFNDKPEQLLRVDITQLGAGEKILKFCGKALGGSSNELPHVNKGRRITYWETIEHPNKVFSK</sequence>
<dbReference type="STRING" id="203122.Sde_1501"/>
<dbReference type="EMBL" id="CP000282">
    <property type="protein sequence ID" value="ABD80763.1"/>
    <property type="molecule type" value="Genomic_DNA"/>
</dbReference>
<accession>Q21KL6</accession>
<dbReference type="InterPro" id="IPR040632">
    <property type="entry name" value="Sulfotransfer_4"/>
</dbReference>
<reference evidence="1 2" key="1">
    <citation type="journal article" date="2008" name="PLoS Genet.">
        <title>Complete genome sequence of the complex carbohydrate-degrading marine bacterium, Saccharophagus degradans strain 2-40 T.</title>
        <authorList>
            <person name="Weiner R.M."/>
            <person name="Taylor L.E.II."/>
            <person name="Henrissat B."/>
            <person name="Hauser L."/>
            <person name="Land M."/>
            <person name="Coutinho P.M."/>
            <person name="Rancurel C."/>
            <person name="Saunders E.H."/>
            <person name="Longmire A.G."/>
            <person name="Zhang H."/>
            <person name="Bayer E.A."/>
            <person name="Gilbert H.J."/>
            <person name="Larimer F."/>
            <person name="Zhulin I.B."/>
            <person name="Ekborg N.A."/>
            <person name="Lamed R."/>
            <person name="Richardson P.M."/>
            <person name="Borovok I."/>
            <person name="Hutcheson S."/>
        </authorList>
    </citation>
    <scope>NUCLEOTIDE SEQUENCE [LARGE SCALE GENOMIC DNA]</scope>
    <source>
        <strain evidence="2">2-40 / ATCC 43961 / DSM 17024</strain>
    </source>
</reference>
<evidence type="ECO:0000313" key="2">
    <source>
        <dbReference type="Proteomes" id="UP000001947"/>
    </source>
</evidence>
<dbReference type="PANTHER" id="PTHR36978">
    <property type="entry name" value="P-LOOP CONTAINING NUCLEOTIDE TRIPHOSPHATE HYDROLASE"/>
    <property type="match status" value="1"/>
</dbReference>
<gene>
    <name evidence="1" type="ordered locus">Sde_1501</name>
</gene>
<dbReference type="AlphaFoldDB" id="Q21KL6"/>